<evidence type="ECO:0000313" key="2">
    <source>
        <dbReference type="Proteomes" id="UP000269883"/>
    </source>
</evidence>
<keyword evidence="1" id="KW-0503">Monooxygenase</keyword>
<reference evidence="1 2" key="1">
    <citation type="journal article" date="2018" name="Sci. Adv.">
        <title>Multi-heme cytochromes provide a pathway for survival in energy-limited environments.</title>
        <authorList>
            <person name="Deng X."/>
            <person name="Dohmae N."/>
            <person name="Nealson K.H."/>
            <person name="Hashimoto K."/>
            <person name="Okamoto A."/>
        </authorList>
    </citation>
    <scope>NUCLEOTIDE SEQUENCE [LARGE SCALE GENOMIC DNA]</scope>
    <source>
        <strain evidence="1 2">IS5</strain>
    </source>
</reference>
<dbReference type="EMBL" id="AP017378">
    <property type="protein sequence ID" value="BBD07331.1"/>
    <property type="molecule type" value="Genomic_DNA"/>
</dbReference>
<dbReference type="AlphaFoldDB" id="A0A2Z6AVS6"/>
<protein>
    <submittedName>
        <fullName evidence="1">Benzoate 4-monooxygenase cytochrome P450</fullName>
    </submittedName>
</protein>
<proteinExistence type="predicted"/>
<name>A0A2Z6AVS6_9BACT</name>
<accession>A0A2Z6AVS6</accession>
<gene>
    <name evidence="1" type="ORF">DFE_0605</name>
</gene>
<organism evidence="1 2">
    <name type="scientific">Desulfovibrio ferrophilus</name>
    <dbReference type="NCBI Taxonomy" id="241368"/>
    <lineage>
        <taxon>Bacteria</taxon>
        <taxon>Pseudomonadati</taxon>
        <taxon>Thermodesulfobacteriota</taxon>
        <taxon>Desulfovibrionia</taxon>
        <taxon>Desulfovibrionales</taxon>
        <taxon>Desulfovibrionaceae</taxon>
        <taxon>Desulfovibrio</taxon>
    </lineage>
</organism>
<dbReference type="Proteomes" id="UP000269883">
    <property type="component" value="Chromosome"/>
</dbReference>
<keyword evidence="1" id="KW-0560">Oxidoreductase</keyword>
<sequence>MTYIVNRLSVDTAGEEDMITPKLIGSTLKNSTSKTIVVTLVGSWIGYDLARYLYSITAPRFPLETMKIERDD</sequence>
<dbReference type="KEGG" id="dfl:DFE_0605"/>
<dbReference type="GO" id="GO:0004497">
    <property type="term" value="F:monooxygenase activity"/>
    <property type="evidence" value="ECO:0007669"/>
    <property type="project" value="UniProtKB-KW"/>
</dbReference>
<evidence type="ECO:0000313" key="1">
    <source>
        <dbReference type="EMBL" id="BBD07331.1"/>
    </source>
</evidence>
<keyword evidence="2" id="KW-1185">Reference proteome</keyword>